<keyword evidence="1" id="KW-0812">Transmembrane</keyword>
<evidence type="ECO:0008006" key="4">
    <source>
        <dbReference type="Google" id="ProtNLM"/>
    </source>
</evidence>
<feature type="transmembrane region" description="Helical" evidence="1">
    <location>
        <begin position="35"/>
        <end position="54"/>
    </location>
</feature>
<feature type="transmembrane region" description="Helical" evidence="1">
    <location>
        <begin position="86"/>
        <end position="105"/>
    </location>
</feature>
<protein>
    <recommendedName>
        <fullName evidence="4">Branched-chain amino acid transporter AzlD</fullName>
    </recommendedName>
</protein>
<dbReference type="eggNOG" id="COG1687">
    <property type="taxonomic scope" value="Bacteria"/>
</dbReference>
<reference evidence="2 3" key="1">
    <citation type="submission" date="2012-01" db="EMBL/GenBank/DDBJ databases">
        <title>The Genome Sequence of Facklamia languida CCUG 37842.</title>
        <authorList>
            <consortium name="The Broad Institute Genome Sequencing Platform"/>
            <person name="Earl A."/>
            <person name="Ward D."/>
            <person name="Feldgarden M."/>
            <person name="Gevers D."/>
            <person name="Huys G."/>
            <person name="Young S.K."/>
            <person name="Zeng Q."/>
            <person name="Gargeya S."/>
            <person name="Fitzgerald M."/>
            <person name="Haas B."/>
            <person name="Abouelleil A."/>
            <person name="Alvarado L."/>
            <person name="Arachchi H.M."/>
            <person name="Berlin A."/>
            <person name="Chapman S.B."/>
            <person name="Gearin G."/>
            <person name="Goldberg J."/>
            <person name="Griggs A."/>
            <person name="Gujja S."/>
            <person name="Hansen M."/>
            <person name="Heiman D."/>
            <person name="Howarth C."/>
            <person name="Larimer J."/>
            <person name="Lui A."/>
            <person name="MacDonald P.J.P."/>
            <person name="McCowen C."/>
            <person name="Montmayeur A."/>
            <person name="Murphy C."/>
            <person name="Neiman D."/>
            <person name="Pearson M."/>
            <person name="Priest M."/>
            <person name="Roberts A."/>
            <person name="Saif S."/>
            <person name="Shea T."/>
            <person name="Sisk P."/>
            <person name="Stolte C."/>
            <person name="Sykes S."/>
            <person name="Wortman J."/>
            <person name="Nusbaum C."/>
            <person name="Birren B."/>
        </authorList>
    </citation>
    <scope>NUCLEOTIDE SEQUENCE [LARGE SCALE GENOMIC DNA]</scope>
    <source>
        <strain evidence="2 3">CCUG 37842</strain>
    </source>
</reference>
<accession>H3NK03</accession>
<dbReference type="Proteomes" id="UP000006190">
    <property type="component" value="Unassembled WGS sequence"/>
</dbReference>
<proteinExistence type="predicted"/>
<dbReference type="Pfam" id="PF05437">
    <property type="entry name" value="AzlD"/>
    <property type="match status" value="1"/>
</dbReference>
<dbReference type="EMBL" id="AGEG01000014">
    <property type="protein sequence ID" value="EHR36520.1"/>
    <property type="molecule type" value="Genomic_DNA"/>
</dbReference>
<comment type="caution">
    <text evidence="2">The sequence shown here is derived from an EMBL/GenBank/DDBJ whole genome shotgun (WGS) entry which is preliminary data.</text>
</comment>
<keyword evidence="3" id="KW-1185">Reference proteome</keyword>
<dbReference type="PATRIC" id="fig|883113.3.peg.1187"/>
<evidence type="ECO:0000313" key="3">
    <source>
        <dbReference type="Proteomes" id="UP000006190"/>
    </source>
</evidence>
<sequence length="107" mass="12120">MFNWYSVGLIALMALVTFMIRLFPFIVFKKRTPLWVIYLGQVFPYSIMILLFLYCLKDVNWLSSNGVASLIACMAVVLVHKWRHSTILSVATGTVVYMVLVQGVLAG</sequence>
<keyword evidence="1" id="KW-1133">Transmembrane helix</keyword>
<dbReference type="HOGENOM" id="CLU_144816_1_1_9"/>
<dbReference type="AlphaFoldDB" id="H3NK03"/>
<feature type="transmembrane region" description="Helical" evidence="1">
    <location>
        <begin position="6"/>
        <end position="28"/>
    </location>
</feature>
<feature type="transmembrane region" description="Helical" evidence="1">
    <location>
        <begin position="60"/>
        <end position="79"/>
    </location>
</feature>
<evidence type="ECO:0000313" key="2">
    <source>
        <dbReference type="EMBL" id="EHR36520.1"/>
    </source>
</evidence>
<gene>
    <name evidence="2" type="ORF">HMPREF9708_01192</name>
</gene>
<dbReference type="STRING" id="883113.HMPREF9708_01192"/>
<keyword evidence="1" id="KW-0472">Membrane</keyword>
<dbReference type="InterPro" id="IPR008407">
    <property type="entry name" value="Brnchd-chn_aa_trnsp_AzlD"/>
</dbReference>
<dbReference type="PIRSF" id="PIRSF003203">
    <property type="entry name" value="AzlD"/>
    <property type="match status" value="1"/>
</dbReference>
<dbReference type="RefSeq" id="WP_006309391.1">
    <property type="nucleotide sequence ID" value="NZ_JH601133.1"/>
</dbReference>
<evidence type="ECO:0000256" key="1">
    <source>
        <dbReference type="SAM" id="Phobius"/>
    </source>
</evidence>
<name>H3NK03_9LACT</name>
<dbReference type="OrthoDB" id="308265at2"/>
<organism evidence="2 3">
    <name type="scientific">Facklamia languida CCUG 37842</name>
    <dbReference type="NCBI Taxonomy" id="883113"/>
    <lineage>
        <taxon>Bacteria</taxon>
        <taxon>Bacillati</taxon>
        <taxon>Bacillota</taxon>
        <taxon>Bacilli</taxon>
        <taxon>Lactobacillales</taxon>
        <taxon>Aerococcaceae</taxon>
        <taxon>Facklamia</taxon>
    </lineage>
</organism>